<dbReference type="Proteomes" id="UP001303473">
    <property type="component" value="Unassembled WGS sequence"/>
</dbReference>
<gene>
    <name evidence="3" type="ORF">QBC46DRAFT_397938</name>
</gene>
<evidence type="ECO:0000256" key="1">
    <source>
        <dbReference type="SAM" id="MobiDB-lite"/>
    </source>
</evidence>
<keyword evidence="3" id="KW-0540">Nuclease</keyword>
<organism evidence="3 4">
    <name type="scientific">Diplogelasinospora grovesii</name>
    <dbReference type="NCBI Taxonomy" id="303347"/>
    <lineage>
        <taxon>Eukaryota</taxon>
        <taxon>Fungi</taxon>
        <taxon>Dikarya</taxon>
        <taxon>Ascomycota</taxon>
        <taxon>Pezizomycotina</taxon>
        <taxon>Sordariomycetes</taxon>
        <taxon>Sordariomycetidae</taxon>
        <taxon>Sordariales</taxon>
        <taxon>Diplogelasinosporaceae</taxon>
        <taxon>Diplogelasinospora</taxon>
    </lineage>
</organism>
<evidence type="ECO:0000313" key="3">
    <source>
        <dbReference type="EMBL" id="KAK3935228.1"/>
    </source>
</evidence>
<dbReference type="SMART" id="SM00128">
    <property type="entry name" value="IPPc"/>
    <property type="match status" value="1"/>
</dbReference>
<dbReference type="AlphaFoldDB" id="A0AAN6MZS6"/>
<dbReference type="InterPro" id="IPR000300">
    <property type="entry name" value="IPPc"/>
</dbReference>
<reference evidence="4" key="1">
    <citation type="journal article" date="2023" name="Mol. Phylogenet. Evol.">
        <title>Genome-scale phylogeny and comparative genomics of the fungal order Sordariales.</title>
        <authorList>
            <person name="Hensen N."/>
            <person name="Bonometti L."/>
            <person name="Westerberg I."/>
            <person name="Brannstrom I.O."/>
            <person name="Guillou S."/>
            <person name="Cros-Aarteil S."/>
            <person name="Calhoun S."/>
            <person name="Haridas S."/>
            <person name="Kuo A."/>
            <person name="Mondo S."/>
            <person name="Pangilinan J."/>
            <person name="Riley R."/>
            <person name="LaButti K."/>
            <person name="Andreopoulos B."/>
            <person name="Lipzen A."/>
            <person name="Chen C."/>
            <person name="Yan M."/>
            <person name="Daum C."/>
            <person name="Ng V."/>
            <person name="Clum A."/>
            <person name="Steindorff A."/>
            <person name="Ohm R.A."/>
            <person name="Martin F."/>
            <person name="Silar P."/>
            <person name="Natvig D.O."/>
            <person name="Lalanne C."/>
            <person name="Gautier V."/>
            <person name="Ament-Velasquez S.L."/>
            <person name="Kruys A."/>
            <person name="Hutchinson M.I."/>
            <person name="Powell A.J."/>
            <person name="Barry K."/>
            <person name="Miller A.N."/>
            <person name="Grigoriev I.V."/>
            <person name="Debuchy R."/>
            <person name="Gladieux P."/>
            <person name="Hiltunen Thoren M."/>
            <person name="Johannesson H."/>
        </authorList>
    </citation>
    <scope>NUCLEOTIDE SEQUENCE [LARGE SCALE GENOMIC DNA]</scope>
    <source>
        <strain evidence="4">CBS 340.73</strain>
    </source>
</reference>
<keyword evidence="3" id="KW-0378">Hydrolase</keyword>
<evidence type="ECO:0000313" key="4">
    <source>
        <dbReference type="Proteomes" id="UP001303473"/>
    </source>
</evidence>
<sequence>MTAILLFAKDPAAVQGIEEAECGFGAAGMGNKGAVGLRVTWANTAGVDDSSDSGELGKPTELTFVATHLAAMEWNLQKRNSNWRTIVSGLTFANPKALLPGVFPANQSAAPPDMSGNGDKHAPAAANSADSSELEEEIDDVEEAMAADTHPLLETQQQQPLHPNHPDLAPEDCATLQDVSIFKATSHLFVAGDLNYRISSSTPPPLAPFPSFDPESENYYPVFLPRDQLTQERLAGRAFHGMSEAPIRFGPTYKYNVLCGGADVDKATNADAVRRGDQVNGVTEVPWKFAPHRWPGWCDRVLYLDLPSWLSGRASITVLAYDAMPVVRTSDHRAVFLRALVPVVGPEAMRPPPLQVAEADAAAKMDPRVTPPIPVDVHAWERRAAARNREIIVGWSAFLWSTREGAVVLATLVALGVGSWWLWSVW</sequence>
<dbReference type="GO" id="GO:0046856">
    <property type="term" value="P:phosphatidylinositol dephosphorylation"/>
    <property type="evidence" value="ECO:0007669"/>
    <property type="project" value="InterPro"/>
</dbReference>
<dbReference type="GO" id="GO:0004439">
    <property type="term" value="F:phosphatidylinositol-4,5-bisphosphate 5-phosphatase activity"/>
    <property type="evidence" value="ECO:0007669"/>
    <property type="project" value="TreeGrafter"/>
</dbReference>
<dbReference type="Pfam" id="PF22669">
    <property type="entry name" value="Exo_endo_phos2"/>
    <property type="match status" value="1"/>
</dbReference>
<dbReference type="PANTHER" id="PTHR11200">
    <property type="entry name" value="INOSITOL 5-PHOSPHATASE"/>
    <property type="match status" value="1"/>
</dbReference>
<evidence type="ECO:0000259" key="2">
    <source>
        <dbReference type="SMART" id="SM00128"/>
    </source>
</evidence>
<dbReference type="GO" id="GO:0004519">
    <property type="term" value="F:endonuclease activity"/>
    <property type="evidence" value="ECO:0007669"/>
    <property type="project" value="UniProtKB-KW"/>
</dbReference>
<proteinExistence type="predicted"/>
<name>A0AAN6MZS6_9PEZI</name>
<feature type="domain" description="Inositol polyphosphate-related phosphatase" evidence="2">
    <location>
        <begin position="33"/>
        <end position="345"/>
    </location>
</feature>
<keyword evidence="3" id="KW-0255">Endonuclease</keyword>
<dbReference type="InterPro" id="IPR036691">
    <property type="entry name" value="Endo/exonu/phosph_ase_sf"/>
</dbReference>
<feature type="region of interest" description="Disordered" evidence="1">
    <location>
        <begin position="103"/>
        <end position="139"/>
    </location>
</feature>
<keyword evidence="4" id="KW-1185">Reference proteome</keyword>
<dbReference type="SUPFAM" id="SSF56219">
    <property type="entry name" value="DNase I-like"/>
    <property type="match status" value="1"/>
</dbReference>
<accession>A0AAN6MZS6</accession>
<protein>
    <submittedName>
        <fullName evidence="3">Endonuclease/Exonuclease/ phosphatase</fullName>
    </submittedName>
</protein>
<comment type="caution">
    <text evidence="3">The sequence shown here is derived from an EMBL/GenBank/DDBJ whole genome shotgun (WGS) entry which is preliminary data.</text>
</comment>
<dbReference type="InterPro" id="IPR046985">
    <property type="entry name" value="IP5"/>
</dbReference>
<dbReference type="PANTHER" id="PTHR11200:SF286">
    <property type="entry name" value="5-PHOSPHATASE, PUTATIVE (AFU_ORTHOLOGUE AFUA_5G07600)-RELATED"/>
    <property type="match status" value="1"/>
</dbReference>
<dbReference type="EMBL" id="MU853933">
    <property type="protein sequence ID" value="KAK3935228.1"/>
    <property type="molecule type" value="Genomic_DNA"/>
</dbReference>
<dbReference type="Gene3D" id="3.60.10.10">
    <property type="entry name" value="Endonuclease/exonuclease/phosphatase"/>
    <property type="match status" value="1"/>
</dbReference>